<proteinExistence type="predicted"/>
<evidence type="ECO:0000256" key="1">
    <source>
        <dbReference type="SAM" id="Phobius"/>
    </source>
</evidence>
<organism evidence="2">
    <name type="scientific">Caldilineaceae bacterium SB0662_bin_9</name>
    <dbReference type="NCBI Taxonomy" id="2605258"/>
    <lineage>
        <taxon>Bacteria</taxon>
        <taxon>Bacillati</taxon>
        <taxon>Chloroflexota</taxon>
        <taxon>Caldilineae</taxon>
        <taxon>Caldilineales</taxon>
        <taxon>Caldilineaceae</taxon>
    </lineage>
</organism>
<dbReference type="AlphaFoldDB" id="A0A6B1DPX0"/>
<feature type="transmembrane region" description="Helical" evidence="1">
    <location>
        <begin position="59"/>
        <end position="82"/>
    </location>
</feature>
<keyword evidence="1" id="KW-1133">Transmembrane helix</keyword>
<dbReference type="EMBL" id="VXPY01000035">
    <property type="protein sequence ID" value="MYD89759.1"/>
    <property type="molecule type" value="Genomic_DNA"/>
</dbReference>
<name>A0A6B1DPX0_9CHLR</name>
<reference evidence="2" key="1">
    <citation type="submission" date="2019-09" db="EMBL/GenBank/DDBJ databases">
        <title>Characterisation of the sponge microbiome using genome-centric metagenomics.</title>
        <authorList>
            <person name="Engelberts J.P."/>
            <person name="Robbins S.J."/>
            <person name="De Goeij J.M."/>
            <person name="Aranda M."/>
            <person name="Bell S.C."/>
            <person name="Webster N.S."/>
        </authorList>
    </citation>
    <scope>NUCLEOTIDE SEQUENCE</scope>
    <source>
        <strain evidence="2">SB0662_bin_9</strain>
    </source>
</reference>
<protein>
    <recommendedName>
        <fullName evidence="3">NERD domain-containing protein</fullName>
    </recommendedName>
</protein>
<evidence type="ECO:0008006" key="3">
    <source>
        <dbReference type="Google" id="ProtNLM"/>
    </source>
</evidence>
<evidence type="ECO:0000313" key="2">
    <source>
        <dbReference type="EMBL" id="MYD89759.1"/>
    </source>
</evidence>
<keyword evidence="1" id="KW-0472">Membrane</keyword>
<gene>
    <name evidence="2" type="ORF">F4Y08_05385</name>
</gene>
<feature type="transmembrane region" description="Helical" evidence="1">
    <location>
        <begin position="20"/>
        <end position="39"/>
    </location>
</feature>
<keyword evidence="1" id="KW-0812">Transmembrane</keyword>
<feature type="transmembrane region" description="Helical" evidence="1">
    <location>
        <begin position="114"/>
        <end position="137"/>
    </location>
</feature>
<sequence length="272" mass="30568">MKVYRNLEYITKRETLGRRLFLVAVLALTSGLMVSFLPNMEWARSPEVANPMLQFLVEYYAVFSMAALLIGFIGATVGSYFINRFAPRRWHRASSLERPDQFFARCLKGLGNQYALYLFVIPGVPHLLIGPGGMLAFSVRSDKGRVMVEGDRWREPFSLGRLFTLLSREGLGHPGREAEEYTRRIDRFIEGMPEAFGQSEYASIPVAGAVAFINPEMTLEISNPSLPVVQGSELVKFVQKQAADSKVHRSLMRSFQESVSQYVSLPEAGTDD</sequence>
<comment type="caution">
    <text evidence="2">The sequence shown here is derived from an EMBL/GenBank/DDBJ whole genome shotgun (WGS) entry which is preliminary data.</text>
</comment>
<accession>A0A6B1DPX0</accession>